<protein>
    <submittedName>
        <fullName evidence="2">Uncharacterized protein</fullName>
    </submittedName>
</protein>
<evidence type="ECO:0000313" key="2">
    <source>
        <dbReference type="EMBL" id="MFK2902177.1"/>
    </source>
</evidence>
<proteinExistence type="predicted"/>
<gene>
    <name evidence="2" type="ORF">ISP15_17720</name>
</gene>
<feature type="region of interest" description="Disordered" evidence="1">
    <location>
        <begin position="1"/>
        <end position="27"/>
    </location>
</feature>
<organism evidence="2 3">
    <name type="scientific">Dyella jejuensis</name>
    <dbReference type="NCBI Taxonomy" id="1432009"/>
    <lineage>
        <taxon>Bacteria</taxon>
        <taxon>Pseudomonadati</taxon>
        <taxon>Pseudomonadota</taxon>
        <taxon>Gammaproteobacteria</taxon>
        <taxon>Lysobacterales</taxon>
        <taxon>Rhodanobacteraceae</taxon>
        <taxon>Dyella</taxon>
    </lineage>
</organism>
<reference evidence="2 3" key="1">
    <citation type="submission" date="2020-10" db="EMBL/GenBank/DDBJ databases">
        <title>Phylogeny of dyella-like bacteria.</title>
        <authorList>
            <person name="Fu J."/>
        </authorList>
    </citation>
    <scope>NUCLEOTIDE SEQUENCE [LARGE SCALE GENOMIC DNA]</scope>
    <source>
        <strain evidence="2 3">JP1</strain>
    </source>
</reference>
<dbReference type="EMBL" id="JADIKJ010000026">
    <property type="protein sequence ID" value="MFK2902177.1"/>
    <property type="molecule type" value="Genomic_DNA"/>
</dbReference>
<evidence type="ECO:0000256" key="1">
    <source>
        <dbReference type="SAM" id="MobiDB-lite"/>
    </source>
</evidence>
<dbReference type="RefSeq" id="WP_404549265.1">
    <property type="nucleotide sequence ID" value="NZ_JADIKJ010000026.1"/>
</dbReference>
<comment type="caution">
    <text evidence="2">The sequence shown here is derived from an EMBL/GenBank/DDBJ whole genome shotgun (WGS) entry which is preliminary data.</text>
</comment>
<evidence type="ECO:0000313" key="3">
    <source>
        <dbReference type="Proteomes" id="UP001620461"/>
    </source>
</evidence>
<accession>A0ABW8JM30</accession>
<dbReference type="Proteomes" id="UP001620461">
    <property type="component" value="Unassembled WGS sequence"/>
</dbReference>
<sequence length="110" mass="12086">MANPDHTAHARPSVPTEPNSPSTAPFDRPFQFLEAVKETPPTRQTALAGTSLAFVVIQGLLDYNQAFIQAQGKHPELHPWPLTQAQTNGLHAAIHFLRQYVEQLKPEPGG</sequence>
<keyword evidence="3" id="KW-1185">Reference proteome</keyword>
<name>A0ABW8JM30_9GAMM</name>